<evidence type="ECO:0000256" key="8">
    <source>
        <dbReference type="ARBA" id="ARBA00023299"/>
    </source>
</evidence>
<comment type="pathway">
    <text evidence="2">Amino-acid biosynthesis; L-serine biosynthesis; L-serine from 3-phospho-D-glycerate: step 3/3.</text>
</comment>
<dbReference type="GO" id="GO:0036424">
    <property type="term" value="F:L-phosphoserine phosphatase activity"/>
    <property type="evidence" value="ECO:0007669"/>
    <property type="project" value="TreeGrafter"/>
</dbReference>
<dbReference type="Proteomes" id="UP000001812">
    <property type="component" value="Chromosome I"/>
</dbReference>
<evidence type="ECO:0000313" key="12">
    <source>
        <dbReference type="EMBL" id="EET06790.1"/>
    </source>
</evidence>
<protein>
    <recommendedName>
        <fullName evidence="3">phosphoserine phosphatase</fullName>
        <ecNumber evidence="3">3.1.3.3</ecNumber>
    </recommendedName>
</protein>
<dbReference type="AlphaFoldDB" id="A0A0E1W0N9"/>
<dbReference type="InterPro" id="IPR050582">
    <property type="entry name" value="HAD-like_SerB"/>
</dbReference>
<evidence type="ECO:0000256" key="7">
    <source>
        <dbReference type="ARBA" id="ARBA00022842"/>
    </source>
</evidence>
<reference evidence="12" key="1">
    <citation type="submission" date="2009-05" db="EMBL/GenBank/DDBJ databases">
        <authorList>
            <person name="Harkins D.M."/>
            <person name="DeShazer D."/>
            <person name="Woods D.E."/>
            <person name="Brinkac L.M."/>
            <person name="Brown K.A."/>
            <person name="Hung G.C."/>
            <person name="Tuanyok A."/>
            <person name="Zhang B."/>
            <person name="Nierman W.C."/>
        </authorList>
    </citation>
    <scope>NUCLEOTIDE SEQUENCE [LARGE SCALE GENOMIC DNA]</scope>
    <source>
        <strain evidence="12">1710a</strain>
    </source>
</reference>
<evidence type="ECO:0000256" key="6">
    <source>
        <dbReference type="ARBA" id="ARBA00022801"/>
    </source>
</evidence>
<keyword evidence="7" id="KW-0460">Magnesium</keyword>
<comment type="cofactor">
    <cofactor evidence="1">
        <name>Mg(2+)</name>
        <dbReference type="ChEBI" id="CHEBI:18420"/>
    </cofactor>
</comment>
<evidence type="ECO:0000256" key="2">
    <source>
        <dbReference type="ARBA" id="ARBA00005135"/>
    </source>
</evidence>
<dbReference type="InterPro" id="IPR023214">
    <property type="entry name" value="HAD_sf"/>
</dbReference>
<feature type="compositionally biased region" description="Low complexity" evidence="11">
    <location>
        <begin position="50"/>
        <end position="60"/>
    </location>
</feature>
<dbReference type="PANTHER" id="PTHR43344">
    <property type="entry name" value="PHOSPHOSERINE PHOSPHATASE"/>
    <property type="match status" value="1"/>
</dbReference>
<feature type="region of interest" description="Disordered" evidence="11">
    <location>
        <begin position="1"/>
        <end position="61"/>
    </location>
</feature>
<comment type="catalytic activity">
    <reaction evidence="10">
        <text>O-phospho-D-serine + H2O = D-serine + phosphate</text>
        <dbReference type="Rhea" id="RHEA:24873"/>
        <dbReference type="ChEBI" id="CHEBI:15377"/>
        <dbReference type="ChEBI" id="CHEBI:35247"/>
        <dbReference type="ChEBI" id="CHEBI:43474"/>
        <dbReference type="ChEBI" id="CHEBI:58680"/>
        <dbReference type="EC" id="3.1.3.3"/>
    </reaction>
</comment>
<dbReference type="GO" id="GO:0006564">
    <property type="term" value="P:L-serine biosynthetic process"/>
    <property type="evidence" value="ECO:0007669"/>
    <property type="project" value="UniProtKB-KW"/>
</dbReference>
<organism evidence="12">
    <name type="scientific">Burkholderia pseudomallei 1710a</name>
    <dbReference type="NCBI Taxonomy" id="320371"/>
    <lineage>
        <taxon>Bacteria</taxon>
        <taxon>Pseudomonadati</taxon>
        <taxon>Pseudomonadota</taxon>
        <taxon>Betaproteobacteria</taxon>
        <taxon>Burkholderiales</taxon>
        <taxon>Burkholderiaceae</taxon>
        <taxon>Burkholderia</taxon>
        <taxon>pseudomallei group</taxon>
    </lineage>
</organism>
<evidence type="ECO:0000256" key="1">
    <source>
        <dbReference type="ARBA" id="ARBA00001946"/>
    </source>
</evidence>
<keyword evidence="8" id="KW-0718">Serine biosynthesis</keyword>
<feature type="region of interest" description="Disordered" evidence="11">
    <location>
        <begin position="115"/>
        <end position="134"/>
    </location>
</feature>
<feature type="compositionally biased region" description="Low complexity" evidence="11">
    <location>
        <begin position="116"/>
        <end position="125"/>
    </location>
</feature>
<dbReference type="Pfam" id="PF12710">
    <property type="entry name" value="HAD"/>
    <property type="match status" value="1"/>
</dbReference>
<dbReference type="HOGENOM" id="CLU_035114_0_0_4"/>
<comment type="catalytic activity">
    <reaction evidence="9">
        <text>O-phospho-L-serine + H2O = L-serine + phosphate</text>
        <dbReference type="Rhea" id="RHEA:21208"/>
        <dbReference type="ChEBI" id="CHEBI:15377"/>
        <dbReference type="ChEBI" id="CHEBI:33384"/>
        <dbReference type="ChEBI" id="CHEBI:43474"/>
        <dbReference type="ChEBI" id="CHEBI:57524"/>
        <dbReference type="EC" id="3.1.3.3"/>
    </reaction>
</comment>
<evidence type="ECO:0000256" key="3">
    <source>
        <dbReference type="ARBA" id="ARBA00012640"/>
    </source>
</evidence>
<proteinExistence type="predicted"/>
<evidence type="ECO:0000256" key="4">
    <source>
        <dbReference type="ARBA" id="ARBA00022605"/>
    </source>
</evidence>
<dbReference type="GO" id="GO:0005737">
    <property type="term" value="C:cytoplasm"/>
    <property type="evidence" value="ECO:0007669"/>
    <property type="project" value="TreeGrafter"/>
</dbReference>
<evidence type="ECO:0000256" key="5">
    <source>
        <dbReference type="ARBA" id="ARBA00022723"/>
    </source>
</evidence>
<dbReference type="PANTHER" id="PTHR43344:SF2">
    <property type="entry name" value="PHOSPHOSERINE PHOSPHATASE"/>
    <property type="match status" value="1"/>
</dbReference>
<keyword evidence="4" id="KW-0028">Amino-acid biosynthesis</keyword>
<dbReference type="SUPFAM" id="SSF56784">
    <property type="entry name" value="HAD-like"/>
    <property type="match status" value="1"/>
</dbReference>
<dbReference type="EC" id="3.1.3.3" evidence="3"/>
<dbReference type="EMBL" id="CM000832">
    <property type="protein sequence ID" value="EET06790.1"/>
    <property type="molecule type" value="Genomic_DNA"/>
</dbReference>
<name>A0A0E1W0N9_BURPE</name>
<evidence type="ECO:0000256" key="10">
    <source>
        <dbReference type="ARBA" id="ARBA00048523"/>
    </source>
</evidence>
<keyword evidence="5" id="KW-0479">Metal-binding</keyword>
<keyword evidence="6" id="KW-0378">Hydrolase</keyword>
<dbReference type="GO" id="GO:0000287">
    <property type="term" value="F:magnesium ion binding"/>
    <property type="evidence" value="ECO:0007669"/>
    <property type="project" value="TreeGrafter"/>
</dbReference>
<dbReference type="Gene3D" id="3.40.50.1000">
    <property type="entry name" value="HAD superfamily/HAD-like"/>
    <property type="match status" value="1"/>
</dbReference>
<accession>A0A0E1W0N9</accession>
<evidence type="ECO:0000256" key="11">
    <source>
        <dbReference type="SAM" id="MobiDB-lite"/>
    </source>
</evidence>
<dbReference type="InterPro" id="IPR036412">
    <property type="entry name" value="HAD-like_sf"/>
</dbReference>
<sequence length="565" mass="62618">MAAGVARTRRADAHGRATGHAPPPRRAARRHRTSHLIASPRDTPRRCPCRRGPAAPPAARESVVQIRLRIRSARQNRPRRARRSHFDIRMSVFDGRAVLWATMLGGTRLCRRIGGRHAAGPAPARESPSENSMKTGRRHFVRSVASASAALAAAAWSPARAAIDAPASPATALSLMPGRWSPNNVARLRAVLAGHGASSPRYRPEHRPYAVFDWDNTSIMNDCEEALLMHQIDGLHYRLTPEQFSAILRQGVPDGPFDAKLGYTSVDGKPVRMEDIAADVDADYRWLHANYRGLAGDKPLDEIHRSEPFRDFRAKLYFMYDAICDTYPVEIGYKWIMYWYAGMTRDELQAMAFDSNVANLGDALRKVTYESSRALPGKAGVIAATHFHGIRIHEEIRAVMDTLRSNGIDVYVSTASLDDVVRVFAGHPAFGYGVPAENVIGMRLTMADGKYMNEYLPNWHFNYGPGKTVGIRRELEAKKGYGPLLVFGDSDGDAWMLRDFADTAVGVIVNRMKKGEIGIDSRKAAEQIGAKDARLVLQGRDENTGLMVADERSIKYGKRDPKLLA</sequence>
<dbReference type="Gene3D" id="1.20.1440.320">
    <property type="match status" value="1"/>
</dbReference>
<gene>
    <name evidence="12" type="ORF">BURPS1710A_1171</name>
</gene>
<evidence type="ECO:0000256" key="9">
    <source>
        <dbReference type="ARBA" id="ARBA00048138"/>
    </source>
</evidence>